<name>A0A2R6X8T6_MARPO</name>
<dbReference type="Proteomes" id="UP000244005">
    <property type="component" value="Unassembled WGS sequence"/>
</dbReference>
<sequence>MKSLSGSPIFLHLQFILWHNIDEEVKDIPSGDSTSYVISLRTSGGGKQNRTAKQAAEAERVRGGPNGSVVVEFWTLALEGRQGKGESRQPGESTRAPHPNPSDCGSLLVVVPRDREEDEDEEDVKELDERREERSEARRGHGNLEAGGVGRTRPGAGLIRARAERGRDGTGSKGKERKGKLQERRSGTNEQARPRADSLRVSVRSCSFELEGKGREGEGEGRGKEEGGGASGWGRIGAAANGARAREISSSSSRRWRGRREEFGASESGAERMTQKRELSGCSLGLEHDGRAAVDGSSSGGRHGPLEATKAGIEG</sequence>
<gene>
    <name evidence="2" type="ORF">MARPO_0029s0051</name>
</gene>
<feature type="compositionally biased region" description="Acidic residues" evidence="1">
    <location>
        <begin position="116"/>
        <end position="126"/>
    </location>
</feature>
<protein>
    <submittedName>
        <fullName evidence="2">Uncharacterized protein</fullName>
    </submittedName>
</protein>
<evidence type="ECO:0000313" key="3">
    <source>
        <dbReference type="Proteomes" id="UP000244005"/>
    </source>
</evidence>
<feature type="compositionally biased region" description="Basic and acidic residues" evidence="1">
    <location>
        <begin position="210"/>
        <end position="227"/>
    </location>
</feature>
<feature type="compositionally biased region" description="Low complexity" evidence="1">
    <location>
        <begin position="236"/>
        <end position="253"/>
    </location>
</feature>
<evidence type="ECO:0000313" key="2">
    <source>
        <dbReference type="EMBL" id="PTQ42518.1"/>
    </source>
</evidence>
<dbReference type="AlphaFoldDB" id="A0A2R6X8T6"/>
<proteinExistence type="predicted"/>
<dbReference type="Gramene" id="Mp1g01950.1">
    <property type="protein sequence ID" value="Mp1g01950.1.cds"/>
    <property type="gene ID" value="Mp1g01950"/>
</dbReference>
<accession>A0A2R6X8T6</accession>
<keyword evidence="3" id="KW-1185">Reference proteome</keyword>
<evidence type="ECO:0000256" key="1">
    <source>
        <dbReference type="SAM" id="MobiDB-lite"/>
    </source>
</evidence>
<feature type="compositionally biased region" description="Basic and acidic residues" evidence="1">
    <location>
        <begin position="259"/>
        <end position="279"/>
    </location>
</feature>
<dbReference type="EMBL" id="KZ772701">
    <property type="protein sequence ID" value="PTQ42518.1"/>
    <property type="molecule type" value="Genomic_DNA"/>
</dbReference>
<feature type="region of interest" description="Disordered" evidence="1">
    <location>
        <begin position="81"/>
        <end position="315"/>
    </location>
</feature>
<organism evidence="2 3">
    <name type="scientific">Marchantia polymorpha</name>
    <name type="common">Common liverwort</name>
    <name type="synonym">Marchantia aquatica</name>
    <dbReference type="NCBI Taxonomy" id="3197"/>
    <lineage>
        <taxon>Eukaryota</taxon>
        <taxon>Viridiplantae</taxon>
        <taxon>Streptophyta</taxon>
        <taxon>Embryophyta</taxon>
        <taxon>Marchantiophyta</taxon>
        <taxon>Marchantiopsida</taxon>
        <taxon>Marchantiidae</taxon>
        <taxon>Marchantiales</taxon>
        <taxon>Marchantiaceae</taxon>
        <taxon>Marchantia</taxon>
    </lineage>
</organism>
<reference evidence="3" key="1">
    <citation type="journal article" date="2017" name="Cell">
        <title>Insights into land plant evolution garnered from the Marchantia polymorpha genome.</title>
        <authorList>
            <person name="Bowman J.L."/>
            <person name="Kohchi T."/>
            <person name="Yamato K.T."/>
            <person name="Jenkins J."/>
            <person name="Shu S."/>
            <person name="Ishizaki K."/>
            <person name="Yamaoka S."/>
            <person name="Nishihama R."/>
            <person name="Nakamura Y."/>
            <person name="Berger F."/>
            <person name="Adam C."/>
            <person name="Aki S.S."/>
            <person name="Althoff F."/>
            <person name="Araki T."/>
            <person name="Arteaga-Vazquez M.A."/>
            <person name="Balasubrmanian S."/>
            <person name="Barry K."/>
            <person name="Bauer D."/>
            <person name="Boehm C.R."/>
            <person name="Briginshaw L."/>
            <person name="Caballero-Perez J."/>
            <person name="Catarino B."/>
            <person name="Chen F."/>
            <person name="Chiyoda S."/>
            <person name="Chovatia M."/>
            <person name="Davies K.M."/>
            <person name="Delmans M."/>
            <person name="Demura T."/>
            <person name="Dierschke T."/>
            <person name="Dolan L."/>
            <person name="Dorantes-Acosta A.E."/>
            <person name="Eklund D.M."/>
            <person name="Florent S.N."/>
            <person name="Flores-Sandoval E."/>
            <person name="Fujiyama A."/>
            <person name="Fukuzawa H."/>
            <person name="Galik B."/>
            <person name="Grimanelli D."/>
            <person name="Grimwood J."/>
            <person name="Grossniklaus U."/>
            <person name="Hamada T."/>
            <person name="Haseloff J."/>
            <person name="Hetherington A.J."/>
            <person name="Higo A."/>
            <person name="Hirakawa Y."/>
            <person name="Hundley H.N."/>
            <person name="Ikeda Y."/>
            <person name="Inoue K."/>
            <person name="Inoue S.I."/>
            <person name="Ishida S."/>
            <person name="Jia Q."/>
            <person name="Kakita M."/>
            <person name="Kanazawa T."/>
            <person name="Kawai Y."/>
            <person name="Kawashima T."/>
            <person name="Kennedy M."/>
            <person name="Kinose K."/>
            <person name="Kinoshita T."/>
            <person name="Kohara Y."/>
            <person name="Koide E."/>
            <person name="Komatsu K."/>
            <person name="Kopischke S."/>
            <person name="Kubo M."/>
            <person name="Kyozuka J."/>
            <person name="Lagercrantz U."/>
            <person name="Lin S.S."/>
            <person name="Lindquist E."/>
            <person name="Lipzen A.M."/>
            <person name="Lu C.W."/>
            <person name="De Luna E."/>
            <person name="Martienssen R.A."/>
            <person name="Minamino N."/>
            <person name="Mizutani M."/>
            <person name="Mizutani M."/>
            <person name="Mochizuki N."/>
            <person name="Monte I."/>
            <person name="Mosher R."/>
            <person name="Nagasaki H."/>
            <person name="Nakagami H."/>
            <person name="Naramoto S."/>
            <person name="Nishitani K."/>
            <person name="Ohtani M."/>
            <person name="Okamoto T."/>
            <person name="Okumura M."/>
            <person name="Phillips J."/>
            <person name="Pollak B."/>
            <person name="Reinders A."/>
            <person name="Rovekamp M."/>
            <person name="Sano R."/>
            <person name="Sawa S."/>
            <person name="Schmid M.W."/>
            <person name="Shirakawa M."/>
            <person name="Solano R."/>
            <person name="Spunde A."/>
            <person name="Suetsugu N."/>
            <person name="Sugano S."/>
            <person name="Sugiyama A."/>
            <person name="Sun R."/>
            <person name="Suzuki Y."/>
            <person name="Takenaka M."/>
            <person name="Takezawa D."/>
            <person name="Tomogane H."/>
            <person name="Tsuzuki M."/>
            <person name="Ueda T."/>
            <person name="Umeda M."/>
            <person name="Ward J.M."/>
            <person name="Watanabe Y."/>
            <person name="Yazaki K."/>
            <person name="Yokoyama R."/>
            <person name="Yoshitake Y."/>
            <person name="Yotsui I."/>
            <person name="Zachgo S."/>
            <person name="Schmutz J."/>
        </authorList>
    </citation>
    <scope>NUCLEOTIDE SEQUENCE [LARGE SCALE GENOMIC DNA]</scope>
    <source>
        <strain evidence="3">Tak-1</strain>
    </source>
</reference>
<feature type="compositionally biased region" description="Basic and acidic residues" evidence="1">
    <location>
        <begin position="127"/>
        <end position="139"/>
    </location>
</feature>
<feature type="compositionally biased region" description="Basic and acidic residues" evidence="1">
    <location>
        <begin position="161"/>
        <end position="198"/>
    </location>
</feature>